<dbReference type="Proteomes" id="UP000499080">
    <property type="component" value="Unassembled WGS sequence"/>
</dbReference>
<feature type="region of interest" description="Disordered" evidence="1">
    <location>
        <begin position="1"/>
        <end position="39"/>
    </location>
</feature>
<protein>
    <submittedName>
        <fullName evidence="2">Uncharacterized protein</fullName>
    </submittedName>
</protein>
<dbReference type="EMBL" id="BGPR01054499">
    <property type="protein sequence ID" value="GBO31234.1"/>
    <property type="molecule type" value="Genomic_DNA"/>
</dbReference>
<reference evidence="2 3" key="1">
    <citation type="journal article" date="2019" name="Sci. Rep.">
        <title>Orb-weaving spider Araneus ventricosus genome elucidates the spidroin gene catalogue.</title>
        <authorList>
            <person name="Kono N."/>
            <person name="Nakamura H."/>
            <person name="Ohtoshi R."/>
            <person name="Moran D.A.P."/>
            <person name="Shinohara A."/>
            <person name="Yoshida Y."/>
            <person name="Fujiwara M."/>
            <person name="Mori M."/>
            <person name="Tomita M."/>
            <person name="Arakawa K."/>
        </authorList>
    </citation>
    <scope>NUCLEOTIDE SEQUENCE [LARGE SCALE GENOMIC DNA]</scope>
</reference>
<sequence length="84" mass="9447">MKEQDIQRANESLEGSFESSSEKRKNHLSQHAQRAHRAYKHGAVVKTKFILGDYSPNVINLKLVSSGQLFKGYGELGDETVLRS</sequence>
<proteinExistence type="predicted"/>
<accession>A0A4Y2W3Y1</accession>
<name>A0A4Y2W3Y1_ARAVE</name>
<dbReference type="AlphaFoldDB" id="A0A4Y2W3Y1"/>
<evidence type="ECO:0000313" key="3">
    <source>
        <dbReference type="Proteomes" id="UP000499080"/>
    </source>
</evidence>
<feature type="compositionally biased region" description="Basic residues" evidence="1">
    <location>
        <begin position="24"/>
        <end position="39"/>
    </location>
</feature>
<evidence type="ECO:0000256" key="1">
    <source>
        <dbReference type="SAM" id="MobiDB-lite"/>
    </source>
</evidence>
<keyword evidence="3" id="KW-1185">Reference proteome</keyword>
<comment type="caution">
    <text evidence="2">The sequence shown here is derived from an EMBL/GenBank/DDBJ whole genome shotgun (WGS) entry which is preliminary data.</text>
</comment>
<evidence type="ECO:0000313" key="2">
    <source>
        <dbReference type="EMBL" id="GBO31234.1"/>
    </source>
</evidence>
<organism evidence="2 3">
    <name type="scientific">Araneus ventricosus</name>
    <name type="common">Orbweaver spider</name>
    <name type="synonym">Epeira ventricosa</name>
    <dbReference type="NCBI Taxonomy" id="182803"/>
    <lineage>
        <taxon>Eukaryota</taxon>
        <taxon>Metazoa</taxon>
        <taxon>Ecdysozoa</taxon>
        <taxon>Arthropoda</taxon>
        <taxon>Chelicerata</taxon>
        <taxon>Arachnida</taxon>
        <taxon>Araneae</taxon>
        <taxon>Araneomorphae</taxon>
        <taxon>Entelegynae</taxon>
        <taxon>Araneoidea</taxon>
        <taxon>Araneidae</taxon>
        <taxon>Araneus</taxon>
    </lineage>
</organism>
<gene>
    <name evidence="2" type="ORF">AVEN_62306_1</name>
</gene>